<dbReference type="PROSITE" id="PS51257">
    <property type="entry name" value="PROKAR_LIPOPROTEIN"/>
    <property type="match status" value="1"/>
</dbReference>
<dbReference type="Proteomes" id="UP000190367">
    <property type="component" value="Unassembled WGS sequence"/>
</dbReference>
<dbReference type="InterPro" id="IPR007055">
    <property type="entry name" value="BON_dom"/>
</dbReference>
<keyword evidence="1" id="KW-0732">Signal</keyword>
<dbReference type="InterPro" id="IPR051686">
    <property type="entry name" value="Lipoprotein_DolP"/>
</dbReference>
<protein>
    <submittedName>
        <fullName evidence="3">BON domain-containing protein</fullName>
    </submittedName>
</protein>
<organism evidence="3 4">
    <name type="scientific">Chitinophaga eiseniae</name>
    <dbReference type="NCBI Taxonomy" id="634771"/>
    <lineage>
        <taxon>Bacteria</taxon>
        <taxon>Pseudomonadati</taxon>
        <taxon>Bacteroidota</taxon>
        <taxon>Chitinophagia</taxon>
        <taxon>Chitinophagales</taxon>
        <taxon>Chitinophagaceae</taxon>
        <taxon>Chitinophaga</taxon>
    </lineage>
</organism>
<sequence length="161" mass="16843">MNRKSLALALMMMMGVFLFACKPSDSKIQQAVNEKLSTIPGISAEVKGGGVTLSGEVTDDAAKAAAEEALKSVSGVKSVTNNITVKAPEPTPAPVTINPDDVLKKTLDSAYAAAGFSTVTVTVANGEVTLNGEAKKSDLRKIIQTAQESKPRKVNNNLKLK</sequence>
<dbReference type="AlphaFoldDB" id="A0A1T4RSB4"/>
<feature type="signal peptide" evidence="1">
    <location>
        <begin position="1"/>
        <end position="20"/>
    </location>
</feature>
<evidence type="ECO:0000259" key="2">
    <source>
        <dbReference type="PROSITE" id="PS50914"/>
    </source>
</evidence>
<dbReference type="RefSeq" id="WP_235021555.1">
    <property type="nucleotide sequence ID" value="NZ_FUWZ01000002.1"/>
</dbReference>
<name>A0A1T4RSB4_9BACT</name>
<evidence type="ECO:0000256" key="1">
    <source>
        <dbReference type="SAM" id="SignalP"/>
    </source>
</evidence>
<dbReference type="EMBL" id="FUWZ01000002">
    <property type="protein sequence ID" value="SKA18551.1"/>
    <property type="molecule type" value="Genomic_DNA"/>
</dbReference>
<proteinExistence type="predicted"/>
<feature type="chain" id="PRO_5013250524" evidence="1">
    <location>
        <begin position="21"/>
        <end position="161"/>
    </location>
</feature>
<dbReference type="Pfam" id="PF04972">
    <property type="entry name" value="BON"/>
    <property type="match status" value="2"/>
</dbReference>
<dbReference type="STRING" id="634771.SAMN04488128_1021426"/>
<dbReference type="PANTHER" id="PTHR34606:SF15">
    <property type="entry name" value="BON DOMAIN-CONTAINING PROTEIN"/>
    <property type="match status" value="1"/>
</dbReference>
<dbReference type="PROSITE" id="PS50914">
    <property type="entry name" value="BON"/>
    <property type="match status" value="1"/>
</dbReference>
<evidence type="ECO:0000313" key="3">
    <source>
        <dbReference type="EMBL" id="SKA18551.1"/>
    </source>
</evidence>
<accession>A0A1T4RSB4</accession>
<dbReference type="InterPro" id="IPR014004">
    <property type="entry name" value="Transpt-assoc_nodulatn_dom_bac"/>
</dbReference>
<dbReference type="PANTHER" id="PTHR34606">
    <property type="entry name" value="BON DOMAIN-CONTAINING PROTEIN"/>
    <property type="match status" value="1"/>
</dbReference>
<gene>
    <name evidence="3" type="ORF">SAMN04488128_1021426</name>
</gene>
<dbReference type="SMART" id="SM00749">
    <property type="entry name" value="BON"/>
    <property type="match status" value="1"/>
</dbReference>
<evidence type="ECO:0000313" key="4">
    <source>
        <dbReference type="Proteomes" id="UP000190367"/>
    </source>
</evidence>
<keyword evidence="4" id="KW-1185">Reference proteome</keyword>
<reference evidence="4" key="1">
    <citation type="submission" date="2017-02" db="EMBL/GenBank/DDBJ databases">
        <authorList>
            <person name="Varghese N."/>
            <person name="Submissions S."/>
        </authorList>
    </citation>
    <scope>NUCLEOTIDE SEQUENCE [LARGE SCALE GENOMIC DNA]</scope>
    <source>
        <strain evidence="4">DSM 22224</strain>
    </source>
</reference>
<dbReference type="Gene3D" id="3.40.1520.20">
    <property type="match status" value="1"/>
</dbReference>
<feature type="domain" description="BON" evidence="2">
    <location>
        <begin position="18"/>
        <end position="87"/>
    </location>
</feature>